<keyword evidence="1" id="KW-0472">Membrane</keyword>
<sequence length="146" mass="16041">MEREGKWRLPARIVVVTVPLVMAGLLLLLAHRDDPGRPLSTDLWWPAWPMIVLAIILGTVRMASAVFVAACLLALFLLLSMATLDYTGSTPGTDLGTAWGLTNLVAWLGLMLLGGVALVEAFVRFILRERRRPDRLSPDPGSERKP</sequence>
<keyword evidence="3" id="KW-1185">Reference proteome</keyword>
<evidence type="ECO:0000313" key="3">
    <source>
        <dbReference type="Proteomes" id="UP001595705"/>
    </source>
</evidence>
<feature type="transmembrane region" description="Helical" evidence="1">
    <location>
        <begin position="104"/>
        <end position="127"/>
    </location>
</feature>
<evidence type="ECO:0000313" key="2">
    <source>
        <dbReference type="EMBL" id="MFC3716144.1"/>
    </source>
</evidence>
<comment type="caution">
    <text evidence="2">The sequence shown here is derived from an EMBL/GenBank/DDBJ whole genome shotgun (WGS) entry which is preliminary data.</text>
</comment>
<dbReference type="EMBL" id="JBHRYA010000007">
    <property type="protein sequence ID" value="MFC3716144.1"/>
    <property type="molecule type" value="Genomic_DNA"/>
</dbReference>
<gene>
    <name evidence="2" type="ORF">ACFONC_08275</name>
</gene>
<keyword evidence="1" id="KW-1133">Transmembrane helix</keyword>
<accession>A0ABV7XMW9</accession>
<evidence type="ECO:0008006" key="4">
    <source>
        <dbReference type="Google" id="ProtNLM"/>
    </source>
</evidence>
<feature type="transmembrane region" description="Helical" evidence="1">
    <location>
        <begin position="65"/>
        <end position="84"/>
    </location>
</feature>
<protein>
    <recommendedName>
        <fullName evidence="4">DUF5668 domain-containing protein</fullName>
    </recommendedName>
</protein>
<evidence type="ECO:0000256" key="1">
    <source>
        <dbReference type="SAM" id="Phobius"/>
    </source>
</evidence>
<reference evidence="3" key="1">
    <citation type="journal article" date="2019" name="Int. J. Syst. Evol. Microbiol.">
        <title>The Global Catalogue of Microorganisms (GCM) 10K type strain sequencing project: providing services to taxonomists for standard genome sequencing and annotation.</title>
        <authorList>
            <consortium name="The Broad Institute Genomics Platform"/>
            <consortium name="The Broad Institute Genome Sequencing Center for Infectious Disease"/>
            <person name="Wu L."/>
            <person name="Ma J."/>
        </authorList>
    </citation>
    <scope>NUCLEOTIDE SEQUENCE [LARGE SCALE GENOMIC DNA]</scope>
    <source>
        <strain evidence="3">KCTC 42441</strain>
    </source>
</reference>
<feature type="transmembrane region" description="Helical" evidence="1">
    <location>
        <begin position="12"/>
        <end position="31"/>
    </location>
</feature>
<dbReference type="Proteomes" id="UP001595705">
    <property type="component" value="Unassembled WGS sequence"/>
</dbReference>
<feature type="transmembrane region" description="Helical" evidence="1">
    <location>
        <begin position="43"/>
        <end position="60"/>
    </location>
</feature>
<dbReference type="RefSeq" id="WP_386743259.1">
    <property type="nucleotide sequence ID" value="NZ_JBHRYA010000007.1"/>
</dbReference>
<proteinExistence type="predicted"/>
<name>A0ABV7XMW9_9GAMM</name>
<keyword evidence="1" id="KW-0812">Transmembrane</keyword>
<organism evidence="2 3">
    <name type="scientific">Luteimonas soli</name>
    <dbReference type="NCBI Taxonomy" id="1648966"/>
    <lineage>
        <taxon>Bacteria</taxon>
        <taxon>Pseudomonadati</taxon>
        <taxon>Pseudomonadota</taxon>
        <taxon>Gammaproteobacteria</taxon>
        <taxon>Lysobacterales</taxon>
        <taxon>Lysobacteraceae</taxon>
        <taxon>Luteimonas</taxon>
    </lineage>
</organism>